<dbReference type="EMBL" id="JYIK01001055">
    <property type="protein sequence ID" value="KWX07462.1"/>
    <property type="molecule type" value="Genomic_DNA"/>
</dbReference>
<dbReference type="RefSeq" id="WP_066886244.1">
    <property type="nucleotide sequence ID" value="NZ_JYIJ01000012.1"/>
</dbReference>
<reference evidence="2 4" key="2">
    <citation type="submission" date="2015-02" db="EMBL/GenBank/DDBJ databases">
        <title>Physiological reanalysis, assessment of diazotrophy, and genome sequences of multiple isolates of Streptomyces thermoautotrophicus.</title>
        <authorList>
            <person name="MacKellar D.C."/>
            <person name="Lieber L."/>
            <person name="Norman J."/>
            <person name="Bolger A."/>
            <person name="Tobin C."/>
            <person name="Murray J.W."/>
            <person name="Prell J."/>
        </authorList>
    </citation>
    <scope>NUCLEOTIDE SEQUENCE [LARGE SCALE GENOMIC DNA]</scope>
    <source>
        <strain evidence="2 4">UBT1</strain>
    </source>
</reference>
<sequence length="86" mass="8997">MNQSPALPPAFHRAPGVTAMRGLGPMAPAGFTGDPERVLPRTYAEHGIALGRPVREPRRIPSLIVTCKQVVGAPEAFAKALAATGE</sequence>
<organism evidence="2 3">
    <name type="scientific">Carbonactinospora thermoautotrophica</name>
    <dbReference type="NCBI Taxonomy" id="1469144"/>
    <lineage>
        <taxon>Bacteria</taxon>
        <taxon>Bacillati</taxon>
        <taxon>Actinomycetota</taxon>
        <taxon>Actinomycetes</taxon>
        <taxon>Kitasatosporales</taxon>
        <taxon>Carbonactinosporaceae</taxon>
        <taxon>Carbonactinospora</taxon>
    </lineage>
</organism>
<reference evidence="3" key="1">
    <citation type="submission" date="2015-02" db="EMBL/GenBank/DDBJ databases">
        <title>Physiological reanalysis, assessment of diazotrophy, and genome sequences of multiple isolates of Streptomyces thermoautotrophicus.</title>
        <authorList>
            <person name="MacKellar D.C."/>
            <person name="Lieber L."/>
            <person name="Norman J."/>
            <person name="Bolger A."/>
            <person name="Tobin C."/>
            <person name="Murray J.W."/>
            <person name="Friesen M."/>
            <person name="Prell J."/>
        </authorList>
    </citation>
    <scope>NUCLEOTIDE SEQUENCE [LARGE SCALE GENOMIC DNA]</scope>
    <source>
        <strain evidence="3">UBT1</strain>
    </source>
</reference>
<dbReference type="PATRIC" id="fig|1469144.8.peg.4945"/>
<evidence type="ECO:0000313" key="1">
    <source>
        <dbReference type="EMBL" id="KWX05361.1"/>
    </source>
</evidence>
<protein>
    <submittedName>
        <fullName evidence="2">Uncharacterized protein</fullName>
    </submittedName>
</protein>
<dbReference type="Proteomes" id="UP000070598">
    <property type="component" value="Unassembled WGS sequence"/>
</dbReference>
<dbReference type="AlphaFoldDB" id="A0A132ND15"/>
<gene>
    <name evidence="1" type="ORF">TH66_03845</name>
    <name evidence="2" type="ORF">TR74_18680</name>
</gene>
<proteinExistence type="predicted"/>
<name>A0A132ND15_9ACTN</name>
<comment type="caution">
    <text evidence="2">The sequence shown here is derived from an EMBL/GenBank/DDBJ whole genome shotgun (WGS) entry which is preliminary data.</text>
</comment>
<dbReference type="Proteomes" id="UP000070659">
    <property type="component" value="Unassembled WGS sequence"/>
</dbReference>
<accession>A0A132ND15</accession>
<evidence type="ECO:0000313" key="4">
    <source>
        <dbReference type="Proteomes" id="UP000070659"/>
    </source>
</evidence>
<evidence type="ECO:0000313" key="3">
    <source>
        <dbReference type="Proteomes" id="UP000070598"/>
    </source>
</evidence>
<dbReference type="EMBL" id="JYIJ01000012">
    <property type="protein sequence ID" value="KWX05361.1"/>
    <property type="molecule type" value="Genomic_DNA"/>
</dbReference>
<evidence type="ECO:0000313" key="2">
    <source>
        <dbReference type="EMBL" id="KWX07462.1"/>
    </source>
</evidence>